<dbReference type="InterPro" id="IPR000182">
    <property type="entry name" value="GNAT_dom"/>
</dbReference>
<dbReference type="Proteomes" id="UP000010467">
    <property type="component" value="Chromosome"/>
</dbReference>
<dbReference type="Pfam" id="PF02474">
    <property type="entry name" value="NodA"/>
    <property type="match status" value="1"/>
</dbReference>
<sequence>MSQTLHLTSRVVHEAALTTAQHEAIRRLLNAAFPEFRAAWAKSTFWGSLPEQRIWLEDSTGRVLAHLVFSRRRIGVGEREVHIAGVGGVCTDPELQGQGLGRQLMQELRRVLQGACPADFAFLGCRMEVVGFYERCGFSRVPQVVRYLDPDDVVWVHNRGPAMVLPARAALSHWPKSGLIDLRGLPW</sequence>
<dbReference type="GO" id="GO:0016747">
    <property type="term" value="F:acyltransferase activity, transferring groups other than amino-acyl groups"/>
    <property type="evidence" value="ECO:0007669"/>
    <property type="project" value="InterPro"/>
</dbReference>
<gene>
    <name evidence="2" type="ordered locus">Deipe_0828</name>
</gene>
<dbReference type="InterPro" id="IPR003484">
    <property type="entry name" value="NodA"/>
</dbReference>
<dbReference type="PATRIC" id="fig|937777.3.peg.834"/>
<dbReference type="EMBL" id="CP003382">
    <property type="protein sequence ID" value="AFZ66402.1"/>
    <property type="molecule type" value="Genomic_DNA"/>
</dbReference>
<evidence type="ECO:0000313" key="2">
    <source>
        <dbReference type="EMBL" id="AFZ66402.1"/>
    </source>
</evidence>
<accession>K9ZZN2</accession>
<feature type="domain" description="N-acetyltransferase" evidence="1">
    <location>
        <begin position="12"/>
        <end position="160"/>
    </location>
</feature>
<keyword evidence="2" id="KW-0808">Transferase</keyword>
<dbReference type="GO" id="GO:0005829">
    <property type="term" value="C:cytosol"/>
    <property type="evidence" value="ECO:0007669"/>
    <property type="project" value="InterPro"/>
</dbReference>
<dbReference type="OrthoDB" id="4142102at2"/>
<evidence type="ECO:0000259" key="1">
    <source>
        <dbReference type="PROSITE" id="PS51186"/>
    </source>
</evidence>
<evidence type="ECO:0000313" key="3">
    <source>
        <dbReference type="Proteomes" id="UP000010467"/>
    </source>
</evidence>
<dbReference type="PROSITE" id="PS51186">
    <property type="entry name" value="GNAT"/>
    <property type="match status" value="1"/>
</dbReference>
<name>K9ZZN2_DEIPD</name>
<organism evidence="2 3">
    <name type="scientific">Deinococcus peraridilitoris (strain DSM 19664 / LMG 22246 / CIP 109416 / KR-200)</name>
    <dbReference type="NCBI Taxonomy" id="937777"/>
    <lineage>
        <taxon>Bacteria</taxon>
        <taxon>Thermotogati</taxon>
        <taxon>Deinococcota</taxon>
        <taxon>Deinococci</taxon>
        <taxon>Deinococcales</taxon>
        <taxon>Deinococcaceae</taxon>
        <taxon>Deinococcus</taxon>
    </lineage>
</organism>
<keyword evidence="3" id="KW-1185">Reference proteome</keyword>
<protein>
    <submittedName>
        <fullName evidence="2">Acetyltransferase</fullName>
    </submittedName>
</protein>
<dbReference type="CDD" id="cd04301">
    <property type="entry name" value="NAT_SF"/>
    <property type="match status" value="1"/>
</dbReference>
<dbReference type="AlphaFoldDB" id="K9ZZN2"/>
<dbReference type="InterPro" id="IPR016181">
    <property type="entry name" value="Acyl_CoA_acyltransferase"/>
</dbReference>
<dbReference type="SUPFAM" id="SSF55729">
    <property type="entry name" value="Acyl-CoA N-acyltransferases (Nat)"/>
    <property type="match status" value="1"/>
</dbReference>
<dbReference type="eggNOG" id="COG3153">
    <property type="taxonomic scope" value="Bacteria"/>
</dbReference>
<reference evidence="3" key="1">
    <citation type="submission" date="2012-03" db="EMBL/GenBank/DDBJ databases">
        <title>Complete sequence of chromosome of Deinococcus peraridilitoris DSM 19664.</title>
        <authorList>
            <person name="Lucas S."/>
            <person name="Copeland A."/>
            <person name="Lapidus A."/>
            <person name="Glavina del Rio T."/>
            <person name="Dalin E."/>
            <person name="Tice H."/>
            <person name="Bruce D."/>
            <person name="Goodwin L."/>
            <person name="Pitluck S."/>
            <person name="Peters L."/>
            <person name="Mikhailova N."/>
            <person name="Lu M."/>
            <person name="Kyrpides N."/>
            <person name="Mavromatis K."/>
            <person name="Ivanova N."/>
            <person name="Brettin T."/>
            <person name="Detter J.C."/>
            <person name="Han C."/>
            <person name="Larimer F."/>
            <person name="Land M."/>
            <person name="Hauser L."/>
            <person name="Markowitz V."/>
            <person name="Cheng J.-F."/>
            <person name="Hugenholtz P."/>
            <person name="Woyke T."/>
            <person name="Wu D."/>
            <person name="Pukall R."/>
            <person name="Steenblock K."/>
            <person name="Brambilla E."/>
            <person name="Klenk H.-P."/>
            <person name="Eisen J.A."/>
        </authorList>
    </citation>
    <scope>NUCLEOTIDE SEQUENCE [LARGE SCALE GENOMIC DNA]</scope>
    <source>
        <strain evidence="3">DSM 19664 / LMG 22246 / CIP 109416 / KR-200</strain>
    </source>
</reference>
<dbReference type="KEGG" id="dpd:Deipe_0828"/>
<dbReference type="HOGENOM" id="CLU_098284_1_0_0"/>
<proteinExistence type="predicted"/>
<dbReference type="RefSeq" id="WP_015234712.1">
    <property type="nucleotide sequence ID" value="NC_019793.1"/>
</dbReference>
<dbReference type="STRING" id="937777.Deipe_0828"/>
<dbReference type="Gene3D" id="3.40.630.30">
    <property type="match status" value="1"/>
</dbReference>